<name>A0A5E4RTR7_9BURK</name>
<dbReference type="PANTHER" id="PTHR43133">
    <property type="entry name" value="RNA POLYMERASE ECF-TYPE SIGMA FACTO"/>
    <property type="match status" value="1"/>
</dbReference>
<evidence type="ECO:0000259" key="5">
    <source>
        <dbReference type="Pfam" id="PF04542"/>
    </source>
</evidence>
<evidence type="ECO:0000256" key="1">
    <source>
        <dbReference type="ARBA" id="ARBA00010641"/>
    </source>
</evidence>
<organism evidence="7 8">
    <name type="scientific">Pandoraea iniqua</name>
    <dbReference type="NCBI Taxonomy" id="2508288"/>
    <lineage>
        <taxon>Bacteria</taxon>
        <taxon>Pseudomonadati</taxon>
        <taxon>Pseudomonadota</taxon>
        <taxon>Betaproteobacteria</taxon>
        <taxon>Burkholderiales</taxon>
        <taxon>Burkholderiaceae</taxon>
        <taxon>Pandoraea</taxon>
    </lineage>
</organism>
<dbReference type="Pfam" id="PF04542">
    <property type="entry name" value="Sigma70_r2"/>
    <property type="match status" value="1"/>
</dbReference>
<dbReference type="NCBIfam" id="NF009180">
    <property type="entry name" value="PRK12528.1"/>
    <property type="match status" value="1"/>
</dbReference>
<dbReference type="Gene3D" id="1.10.1740.10">
    <property type="match status" value="1"/>
</dbReference>
<evidence type="ECO:0000313" key="8">
    <source>
        <dbReference type="Proteomes" id="UP000333828"/>
    </source>
</evidence>
<dbReference type="AlphaFoldDB" id="A0A5E4RTR7"/>
<dbReference type="InterPro" id="IPR013249">
    <property type="entry name" value="RNA_pol_sigma70_r4_t2"/>
</dbReference>
<sequence length="178" mass="19684">MMRDDTGGRSDHARAEASGVAALYHDHHGWLRNWLHRKLGNHGDAADLAHDTFVRLLSKDAPVCPREPRAFLTVVAQGLVANLHRHRKIEAAYLDTLAAQPEAVAPDPETRAILLQTLIDIDRRLDGLPPVVRRVFLMSQLDGLAQRDIAEAVGISIATVQRHIVKALHACCFGTHRP</sequence>
<evidence type="ECO:0000313" key="7">
    <source>
        <dbReference type="EMBL" id="VVD66435.1"/>
    </source>
</evidence>
<dbReference type="EMBL" id="CABPSI010000001">
    <property type="protein sequence ID" value="VVD66435.1"/>
    <property type="molecule type" value="Genomic_DNA"/>
</dbReference>
<dbReference type="InterPro" id="IPR036388">
    <property type="entry name" value="WH-like_DNA-bd_sf"/>
</dbReference>
<dbReference type="SUPFAM" id="SSF88659">
    <property type="entry name" value="Sigma3 and sigma4 domains of RNA polymerase sigma factors"/>
    <property type="match status" value="1"/>
</dbReference>
<reference evidence="7 8" key="1">
    <citation type="submission" date="2019-08" db="EMBL/GenBank/DDBJ databases">
        <authorList>
            <person name="Peeters C."/>
        </authorList>
    </citation>
    <scope>NUCLEOTIDE SEQUENCE [LARGE SCALE GENOMIC DNA]</scope>
    <source>
        <strain evidence="7 8">LMG 31115</strain>
    </source>
</reference>
<dbReference type="InterPro" id="IPR013325">
    <property type="entry name" value="RNA_pol_sigma_r2"/>
</dbReference>
<dbReference type="GO" id="GO:0003677">
    <property type="term" value="F:DNA binding"/>
    <property type="evidence" value="ECO:0007669"/>
    <property type="project" value="InterPro"/>
</dbReference>
<keyword evidence="8" id="KW-1185">Reference proteome</keyword>
<dbReference type="GO" id="GO:0006352">
    <property type="term" value="P:DNA-templated transcription initiation"/>
    <property type="evidence" value="ECO:0007669"/>
    <property type="project" value="InterPro"/>
</dbReference>
<dbReference type="InterPro" id="IPR007627">
    <property type="entry name" value="RNA_pol_sigma70_r2"/>
</dbReference>
<dbReference type="PANTHER" id="PTHR43133:SF63">
    <property type="entry name" value="RNA POLYMERASE SIGMA FACTOR FECI-RELATED"/>
    <property type="match status" value="1"/>
</dbReference>
<evidence type="ECO:0000256" key="4">
    <source>
        <dbReference type="ARBA" id="ARBA00023163"/>
    </source>
</evidence>
<dbReference type="Gene3D" id="1.10.10.10">
    <property type="entry name" value="Winged helix-like DNA-binding domain superfamily/Winged helix DNA-binding domain"/>
    <property type="match status" value="1"/>
</dbReference>
<keyword evidence="3" id="KW-0731">Sigma factor</keyword>
<gene>
    <name evidence="7" type="primary">fecI_1</name>
    <name evidence="7" type="ORF">PIN31115_00364</name>
</gene>
<dbReference type="Proteomes" id="UP000333828">
    <property type="component" value="Unassembled WGS sequence"/>
</dbReference>
<dbReference type="InterPro" id="IPR039425">
    <property type="entry name" value="RNA_pol_sigma-70-like"/>
</dbReference>
<evidence type="ECO:0000256" key="2">
    <source>
        <dbReference type="ARBA" id="ARBA00023015"/>
    </source>
</evidence>
<dbReference type="NCBIfam" id="TIGR02937">
    <property type="entry name" value="sigma70-ECF"/>
    <property type="match status" value="1"/>
</dbReference>
<comment type="similarity">
    <text evidence="1">Belongs to the sigma-70 factor family. ECF subfamily.</text>
</comment>
<dbReference type="RefSeq" id="WP_254439389.1">
    <property type="nucleotide sequence ID" value="NZ_CABPSI010000001.1"/>
</dbReference>
<dbReference type="Pfam" id="PF08281">
    <property type="entry name" value="Sigma70_r4_2"/>
    <property type="match status" value="1"/>
</dbReference>
<keyword evidence="4" id="KW-0804">Transcription</keyword>
<dbReference type="InterPro" id="IPR014284">
    <property type="entry name" value="RNA_pol_sigma-70_dom"/>
</dbReference>
<evidence type="ECO:0000259" key="6">
    <source>
        <dbReference type="Pfam" id="PF08281"/>
    </source>
</evidence>
<dbReference type="SUPFAM" id="SSF88946">
    <property type="entry name" value="Sigma2 domain of RNA polymerase sigma factors"/>
    <property type="match status" value="1"/>
</dbReference>
<feature type="domain" description="RNA polymerase sigma-70 region 2" evidence="5">
    <location>
        <begin position="23"/>
        <end position="88"/>
    </location>
</feature>
<feature type="domain" description="RNA polymerase sigma factor 70 region 4 type 2" evidence="6">
    <location>
        <begin position="120"/>
        <end position="170"/>
    </location>
</feature>
<accession>A0A5E4RTR7</accession>
<proteinExistence type="inferred from homology"/>
<evidence type="ECO:0000256" key="3">
    <source>
        <dbReference type="ARBA" id="ARBA00023082"/>
    </source>
</evidence>
<protein>
    <submittedName>
        <fullName evidence="7">Putative RNA polymerase sigma factor FecI</fullName>
    </submittedName>
</protein>
<dbReference type="InterPro" id="IPR013324">
    <property type="entry name" value="RNA_pol_sigma_r3/r4-like"/>
</dbReference>
<dbReference type="GO" id="GO:0016987">
    <property type="term" value="F:sigma factor activity"/>
    <property type="evidence" value="ECO:0007669"/>
    <property type="project" value="UniProtKB-KW"/>
</dbReference>
<keyword evidence="2" id="KW-0805">Transcription regulation</keyword>